<evidence type="ECO:0000313" key="2">
    <source>
        <dbReference type="Proteomes" id="UP001501231"/>
    </source>
</evidence>
<gene>
    <name evidence="1" type="ORF">GCM10010191_07110</name>
</gene>
<dbReference type="EMBL" id="BAAARW010000002">
    <property type="protein sequence ID" value="GAA2402251.1"/>
    <property type="molecule type" value="Genomic_DNA"/>
</dbReference>
<protein>
    <recommendedName>
        <fullName evidence="3">PqqD family protein</fullName>
    </recommendedName>
</protein>
<dbReference type="RefSeq" id="WP_344586914.1">
    <property type="nucleotide sequence ID" value="NZ_BAAARW010000002.1"/>
</dbReference>
<evidence type="ECO:0000313" key="1">
    <source>
        <dbReference type="EMBL" id="GAA2402251.1"/>
    </source>
</evidence>
<reference evidence="1 2" key="1">
    <citation type="journal article" date="2019" name="Int. J. Syst. Evol. Microbiol.">
        <title>The Global Catalogue of Microorganisms (GCM) 10K type strain sequencing project: providing services to taxonomists for standard genome sequencing and annotation.</title>
        <authorList>
            <consortium name="The Broad Institute Genomics Platform"/>
            <consortium name="The Broad Institute Genome Sequencing Center for Infectious Disease"/>
            <person name="Wu L."/>
            <person name="Ma J."/>
        </authorList>
    </citation>
    <scope>NUCLEOTIDE SEQUENCE [LARGE SCALE GENOMIC DNA]</scope>
    <source>
        <strain evidence="1 2">JCM 3325</strain>
    </source>
</reference>
<evidence type="ECO:0008006" key="3">
    <source>
        <dbReference type="Google" id="ProtNLM"/>
    </source>
</evidence>
<proteinExistence type="predicted"/>
<accession>A0ABN3IEG1</accession>
<organism evidence="1 2">
    <name type="scientific">Actinomadura vinacea</name>
    <dbReference type="NCBI Taxonomy" id="115336"/>
    <lineage>
        <taxon>Bacteria</taxon>
        <taxon>Bacillati</taxon>
        <taxon>Actinomycetota</taxon>
        <taxon>Actinomycetes</taxon>
        <taxon>Streptosporangiales</taxon>
        <taxon>Thermomonosporaceae</taxon>
        <taxon>Actinomadura</taxon>
    </lineage>
</organism>
<keyword evidence="2" id="KW-1185">Reference proteome</keyword>
<sequence length="85" mass="9124">MTHYTIAMPYLDECGGVYIPGLGDDGAAVRLNQRGSALWRDLAATGTCDIADLPEDGRAFVQLLIARGVIRPSEDMDGIDADRIS</sequence>
<comment type="caution">
    <text evidence="1">The sequence shown here is derived from an EMBL/GenBank/DDBJ whole genome shotgun (WGS) entry which is preliminary data.</text>
</comment>
<name>A0ABN3IEG1_9ACTN</name>
<dbReference type="Proteomes" id="UP001501231">
    <property type="component" value="Unassembled WGS sequence"/>
</dbReference>